<comment type="caution">
    <text evidence="2">The sequence shown here is derived from an EMBL/GenBank/DDBJ whole genome shotgun (WGS) entry which is preliminary data.</text>
</comment>
<evidence type="ECO:0000313" key="3">
    <source>
        <dbReference type="Proteomes" id="UP001198190"/>
    </source>
</evidence>
<proteinExistence type="predicted"/>
<dbReference type="Gene3D" id="3.90.960.10">
    <property type="entry name" value="YbaK/aminoacyl-tRNA synthetase-associated domain"/>
    <property type="match status" value="1"/>
</dbReference>
<dbReference type="InterPro" id="IPR007214">
    <property type="entry name" value="YbaK/aa-tRNA-synth-assoc-dom"/>
</dbReference>
<name>A0AAW4U6R5_9FIRM</name>
<dbReference type="SUPFAM" id="SSF55826">
    <property type="entry name" value="YbaK/ProRS associated domain"/>
    <property type="match status" value="1"/>
</dbReference>
<gene>
    <name evidence="2" type="ORF">LIY65_01365</name>
</gene>
<dbReference type="CDD" id="cd04333">
    <property type="entry name" value="ProX_deacylase"/>
    <property type="match status" value="1"/>
</dbReference>
<dbReference type="EMBL" id="JAJCGD010000002">
    <property type="protein sequence ID" value="MCB6827326.1"/>
    <property type="molecule type" value="Genomic_DNA"/>
</dbReference>
<dbReference type="PANTHER" id="PTHR30411:SF1">
    <property type="entry name" value="CYTOPLASMIC PROTEIN"/>
    <property type="match status" value="1"/>
</dbReference>
<sequence length="163" mass="18480">MSIEKVKSYFKQFNMEDKIIEFPVSSATVTEAAKALNCQEAHIAKTMSFKLNEDAVLVVMAGDMRIDNHKFKEKFHKKATMLKADEVEPMTGFPIGGVCPFAPKDGVKVYLDESLKRFDKVYPACGSRNSAIELSIPELEKYFKAVEWINIGKTKQYVNTKEK</sequence>
<dbReference type="RefSeq" id="WP_117898625.1">
    <property type="nucleotide sequence ID" value="NZ_DAWCTZ010000015.1"/>
</dbReference>
<evidence type="ECO:0000259" key="1">
    <source>
        <dbReference type="Pfam" id="PF04073"/>
    </source>
</evidence>
<dbReference type="Pfam" id="PF04073">
    <property type="entry name" value="tRNA_edit"/>
    <property type="match status" value="1"/>
</dbReference>
<organism evidence="2 3">
    <name type="scientific">Megamonas funiformis</name>
    <dbReference type="NCBI Taxonomy" id="437897"/>
    <lineage>
        <taxon>Bacteria</taxon>
        <taxon>Bacillati</taxon>
        <taxon>Bacillota</taxon>
        <taxon>Negativicutes</taxon>
        <taxon>Selenomonadales</taxon>
        <taxon>Selenomonadaceae</taxon>
        <taxon>Megamonas</taxon>
    </lineage>
</organism>
<dbReference type="PANTHER" id="PTHR30411">
    <property type="entry name" value="CYTOPLASMIC PROTEIN"/>
    <property type="match status" value="1"/>
</dbReference>
<dbReference type="GO" id="GO:0002161">
    <property type="term" value="F:aminoacyl-tRNA deacylase activity"/>
    <property type="evidence" value="ECO:0007669"/>
    <property type="project" value="InterPro"/>
</dbReference>
<dbReference type="AlphaFoldDB" id="A0AAW4U6R5"/>
<protein>
    <submittedName>
        <fullName evidence="2">YbaK/EbsC family protein</fullName>
    </submittedName>
</protein>
<dbReference type="Proteomes" id="UP001198190">
    <property type="component" value="Unassembled WGS sequence"/>
</dbReference>
<dbReference type="InterPro" id="IPR036754">
    <property type="entry name" value="YbaK/aa-tRNA-synt-asso_dom_sf"/>
</dbReference>
<feature type="domain" description="YbaK/aminoacyl-tRNA synthetase-associated" evidence="1">
    <location>
        <begin position="27"/>
        <end position="141"/>
    </location>
</feature>
<accession>A0AAW4U6R5</accession>
<reference evidence="2" key="1">
    <citation type="submission" date="2021-10" db="EMBL/GenBank/DDBJ databases">
        <title>Collection of gut derived symbiotic bacterial strains cultured from healthy donors.</title>
        <authorList>
            <person name="Lin H."/>
            <person name="Littmann E."/>
            <person name="Claire K."/>
            <person name="Pamer E."/>
        </authorList>
    </citation>
    <scope>NUCLEOTIDE SEQUENCE</scope>
    <source>
        <strain evidence="2">MSK.7.16</strain>
    </source>
</reference>
<evidence type="ECO:0000313" key="2">
    <source>
        <dbReference type="EMBL" id="MCB6827326.1"/>
    </source>
</evidence>